<dbReference type="GO" id="GO:0015179">
    <property type="term" value="F:L-amino acid transmembrane transporter activity"/>
    <property type="evidence" value="ECO:0007669"/>
    <property type="project" value="TreeGrafter"/>
</dbReference>
<sequence length="412" mass="46298">MGVAPLGFTTDRGAVVMAYLFMHVHISIAFSTLMQPPFYMAERLILGMHPAPQIVRFSKDAQVDVDLEQDLQESKPYVQCSTPIEHEVSTSSIVEKTEGQVSHLLTEEQLAAPYEGAKNKLRYITLRLCIIVVLVIIAVLAQNKFLNLEDFTGATAHTTSCLLMPLIIYLRVFWKSMSVYDKAASMIVIVVCAFTGCYVMIHAAEELFTPSDDDTLFPYCETELQNTPYYVYNNSTKKMVSAAGVLLWTTHSLLREHNWAAQGSEGDNERLQQVETFSEDVNLLPAQIYALPNTKNEVHVRGLVVGTKLYLHFVSDEKSVRLILSISEYVKAREAHVEEDLKSVLVVDGWRCNVEILRWRLERNLFPEFSSETNLVASDAELCRLPPPLLVCVGGFLTAPELCRVTQTGKVK</sequence>
<keyword evidence="3 5" id="KW-1133">Transmembrane helix</keyword>
<dbReference type="GO" id="GO:0005774">
    <property type="term" value="C:vacuolar membrane"/>
    <property type="evidence" value="ECO:0007669"/>
    <property type="project" value="TreeGrafter"/>
</dbReference>
<gene>
    <name evidence="7" type="ORF">PHYBOEH_005224</name>
</gene>
<dbReference type="PANTHER" id="PTHR22950:SF349">
    <property type="entry name" value="AMINO ACID TRANSPORTER TRANSMEMBRANE DOMAIN-CONTAINING PROTEIN"/>
    <property type="match status" value="1"/>
</dbReference>
<organism evidence="7 8">
    <name type="scientific">Phytophthora boehmeriae</name>
    <dbReference type="NCBI Taxonomy" id="109152"/>
    <lineage>
        <taxon>Eukaryota</taxon>
        <taxon>Sar</taxon>
        <taxon>Stramenopiles</taxon>
        <taxon>Oomycota</taxon>
        <taxon>Peronosporomycetes</taxon>
        <taxon>Peronosporales</taxon>
        <taxon>Peronosporaceae</taxon>
        <taxon>Phytophthora</taxon>
    </lineage>
</organism>
<evidence type="ECO:0000259" key="6">
    <source>
        <dbReference type="Pfam" id="PF01490"/>
    </source>
</evidence>
<feature type="transmembrane region" description="Helical" evidence="5">
    <location>
        <begin position="186"/>
        <end position="204"/>
    </location>
</feature>
<dbReference type="Pfam" id="PF01490">
    <property type="entry name" value="Aa_trans"/>
    <property type="match status" value="1"/>
</dbReference>
<evidence type="ECO:0000256" key="1">
    <source>
        <dbReference type="ARBA" id="ARBA00004141"/>
    </source>
</evidence>
<keyword evidence="8" id="KW-1185">Reference proteome</keyword>
<feature type="domain" description="Amino acid transporter transmembrane" evidence="6">
    <location>
        <begin position="16"/>
        <end position="201"/>
    </location>
</feature>
<feature type="transmembrane region" description="Helical" evidence="5">
    <location>
        <begin position="124"/>
        <end position="142"/>
    </location>
</feature>
<evidence type="ECO:0000256" key="5">
    <source>
        <dbReference type="SAM" id="Phobius"/>
    </source>
</evidence>
<evidence type="ECO:0000313" key="8">
    <source>
        <dbReference type="Proteomes" id="UP000693981"/>
    </source>
</evidence>
<keyword evidence="2 5" id="KW-0812">Transmembrane</keyword>
<comment type="subcellular location">
    <subcellularLocation>
        <location evidence="1">Membrane</location>
        <topology evidence="1">Multi-pass membrane protein</topology>
    </subcellularLocation>
</comment>
<dbReference type="EMBL" id="JAGDFL010000274">
    <property type="protein sequence ID" value="KAG7394417.1"/>
    <property type="molecule type" value="Genomic_DNA"/>
</dbReference>
<evidence type="ECO:0000256" key="4">
    <source>
        <dbReference type="ARBA" id="ARBA00023136"/>
    </source>
</evidence>
<evidence type="ECO:0000313" key="7">
    <source>
        <dbReference type="EMBL" id="KAG7394417.1"/>
    </source>
</evidence>
<reference evidence="7" key="1">
    <citation type="submission" date="2021-02" db="EMBL/GenBank/DDBJ databases">
        <authorList>
            <person name="Palmer J.M."/>
        </authorList>
    </citation>
    <scope>NUCLEOTIDE SEQUENCE</scope>
    <source>
        <strain evidence="7">SCRP23</strain>
    </source>
</reference>
<feature type="transmembrane region" description="Helical" evidence="5">
    <location>
        <begin position="154"/>
        <end position="174"/>
    </location>
</feature>
<comment type="caution">
    <text evidence="7">The sequence shown here is derived from an EMBL/GenBank/DDBJ whole genome shotgun (WGS) entry which is preliminary data.</text>
</comment>
<protein>
    <recommendedName>
        <fullName evidence="6">Amino acid transporter transmembrane domain-containing protein</fullName>
    </recommendedName>
</protein>
<dbReference type="OrthoDB" id="112438at2759"/>
<proteinExistence type="predicted"/>
<evidence type="ECO:0000256" key="3">
    <source>
        <dbReference type="ARBA" id="ARBA00022989"/>
    </source>
</evidence>
<keyword evidence="4 5" id="KW-0472">Membrane</keyword>
<feature type="transmembrane region" description="Helical" evidence="5">
    <location>
        <begin position="12"/>
        <end position="33"/>
    </location>
</feature>
<dbReference type="Proteomes" id="UP000693981">
    <property type="component" value="Unassembled WGS sequence"/>
</dbReference>
<dbReference type="AlphaFoldDB" id="A0A8T1WKI1"/>
<accession>A0A8T1WKI1</accession>
<dbReference type="PANTHER" id="PTHR22950">
    <property type="entry name" value="AMINO ACID TRANSPORTER"/>
    <property type="match status" value="1"/>
</dbReference>
<evidence type="ECO:0000256" key="2">
    <source>
        <dbReference type="ARBA" id="ARBA00022692"/>
    </source>
</evidence>
<dbReference type="InterPro" id="IPR013057">
    <property type="entry name" value="AA_transpt_TM"/>
</dbReference>
<name>A0A8T1WKI1_9STRA</name>